<sequence length="379" mass="42536">MTTLFYYLLLISTKIITLSAECGFFERPPNQNACIKPKWSQQGITVAGDGIEGNSNVQISHPFCIFLDQNDDLYVCDFGNHRIQKFKSDSNVGTTLIGGLNENRFYPRDMFIDSNSNLFITDYFSERILKLFPNSTNNIVIDTKHFYPGSLYPDKQGNIFVLQLSDGGFGAPWQLMKYSTTTSEKTPFAVKLDNPNGLFVDECGTVYTANALGTTGGTIQKIVNVSDAKGIILVGDLNEPSNVTLDRYGNVYFVERGKYRIQRMSVRDGRVETVVDKQGVIVYAMLLSPHEHSSPFYGNTCHIYCEYSTIEFNPRSDIMNKYEPYYGHMQKLTILAYAQTILVHSAGSNDSHPSMNECPNVTISVSNIKPYTPVYSSDL</sequence>
<feature type="signal peptide" evidence="2">
    <location>
        <begin position="1"/>
        <end position="20"/>
    </location>
</feature>
<dbReference type="InterPro" id="IPR001258">
    <property type="entry name" value="NHL_repeat"/>
</dbReference>
<gene>
    <name evidence="3" type="ORF">OTI717_LOCUS11232</name>
</gene>
<dbReference type="InterPro" id="IPR011042">
    <property type="entry name" value="6-blade_b-propeller_TolB-like"/>
</dbReference>
<proteinExistence type="predicted"/>
<accession>A0A818T2M4</accession>
<protein>
    <recommendedName>
        <fullName evidence="5">Peptidylamidoglycolate lyase</fullName>
    </recommendedName>
</protein>
<keyword evidence="1" id="KW-0677">Repeat</keyword>
<evidence type="ECO:0000313" key="3">
    <source>
        <dbReference type="EMBL" id="CAF3681180.1"/>
    </source>
</evidence>
<name>A0A818T2M4_9BILA</name>
<comment type="caution">
    <text evidence="3">The sequence shown here is derived from an EMBL/GenBank/DDBJ whole genome shotgun (WGS) entry which is preliminary data.</text>
</comment>
<keyword evidence="2" id="KW-0732">Signal</keyword>
<evidence type="ECO:0000256" key="1">
    <source>
        <dbReference type="ARBA" id="ARBA00022737"/>
    </source>
</evidence>
<organism evidence="3 4">
    <name type="scientific">Rotaria sordida</name>
    <dbReference type="NCBI Taxonomy" id="392033"/>
    <lineage>
        <taxon>Eukaryota</taxon>
        <taxon>Metazoa</taxon>
        <taxon>Spiralia</taxon>
        <taxon>Gnathifera</taxon>
        <taxon>Rotifera</taxon>
        <taxon>Eurotatoria</taxon>
        <taxon>Bdelloidea</taxon>
        <taxon>Philodinida</taxon>
        <taxon>Philodinidae</taxon>
        <taxon>Rotaria</taxon>
    </lineage>
</organism>
<dbReference type="Proteomes" id="UP000663823">
    <property type="component" value="Unassembled WGS sequence"/>
</dbReference>
<evidence type="ECO:0000256" key="2">
    <source>
        <dbReference type="SAM" id="SignalP"/>
    </source>
</evidence>
<dbReference type="CDD" id="cd05819">
    <property type="entry name" value="NHL"/>
    <property type="match status" value="1"/>
</dbReference>
<dbReference type="Gene3D" id="2.120.10.30">
    <property type="entry name" value="TolB, C-terminal domain"/>
    <property type="match status" value="1"/>
</dbReference>
<dbReference type="SUPFAM" id="SSF63825">
    <property type="entry name" value="YWTD domain"/>
    <property type="match status" value="1"/>
</dbReference>
<dbReference type="AlphaFoldDB" id="A0A818T2M4"/>
<evidence type="ECO:0000313" key="4">
    <source>
        <dbReference type="Proteomes" id="UP000663823"/>
    </source>
</evidence>
<dbReference type="Pfam" id="PF01436">
    <property type="entry name" value="NHL"/>
    <property type="match status" value="1"/>
</dbReference>
<reference evidence="3" key="1">
    <citation type="submission" date="2021-02" db="EMBL/GenBank/DDBJ databases">
        <authorList>
            <person name="Nowell W R."/>
        </authorList>
    </citation>
    <scope>NUCLEOTIDE SEQUENCE</scope>
</reference>
<dbReference type="EMBL" id="CAJOAX010001059">
    <property type="protein sequence ID" value="CAF3681180.1"/>
    <property type="molecule type" value="Genomic_DNA"/>
</dbReference>
<evidence type="ECO:0008006" key="5">
    <source>
        <dbReference type="Google" id="ProtNLM"/>
    </source>
</evidence>
<feature type="chain" id="PRO_5032998561" description="Peptidylamidoglycolate lyase" evidence="2">
    <location>
        <begin position="21"/>
        <end position="379"/>
    </location>
</feature>
<dbReference type="Gene3D" id="2.40.10.500">
    <property type="match status" value="1"/>
</dbReference>